<proteinExistence type="inferred from homology"/>
<dbReference type="VEuPathDB" id="CryptoDB:cubi_01597"/>
<dbReference type="AlphaFoldDB" id="A0A1J4MDF5"/>
<reference evidence="2 3" key="1">
    <citation type="submission" date="2016-10" db="EMBL/GenBank/DDBJ databases">
        <title>Reductive evolution of mitochondrial metabolism and differential evolution of invasion-related proteins in Cryptosporidium.</title>
        <authorList>
            <person name="Liu S."/>
            <person name="Roellig D.M."/>
            <person name="Guo Y."/>
            <person name="Li N."/>
            <person name="Frace M.A."/>
            <person name="Tang K."/>
            <person name="Zhang L."/>
            <person name="Feng Y."/>
            <person name="Xiao L."/>
        </authorList>
    </citation>
    <scope>NUCLEOTIDE SEQUENCE [LARGE SCALE GENOMIC DNA]</scope>
    <source>
        <strain evidence="2">39726</strain>
    </source>
</reference>
<dbReference type="OrthoDB" id="6022at2759"/>
<sequence>MKGNVIYRDEKGRVIDKELWYEKKINEKKSLKKSVNKNKFKKDPEFIKFSSGIVQFEEARKKHTNEQKSIQEDEIIDGGRYYLSKSYDEELRKKDIWDDPIKLINAQNDGINSTVLRSDFVDLEAKKLKCKFTSPQNRFFIESGYRWDGVIRGNGFEEKYLIKKNEKKDNIYHID</sequence>
<dbReference type="InterPro" id="IPR051112">
    <property type="entry name" value="CWC26_splicing_factor"/>
</dbReference>
<dbReference type="Proteomes" id="UP000186176">
    <property type="component" value="Unassembled WGS sequence"/>
</dbReference>
<keyword evidence="3" id="KW-1185">Reference proteome</keyword>
<comment type="caution">
    <text evidence="2">The sequence shown here is derived from an EMBL/GenBank/DDBJ whole genome shotgun (WGS) entry which is preliminary data.</text>
</comment>
<accession>A0A1J4MDF5</accession>
<evidence type="ECO:0000256" key="1">
    <source>
        <dbReference type="ARBA" id="ARBA00011069"/>
    </source>
</evidence>
<dbReference type="EMBL" id="LRBP01000025">
    <property type="protein sequence ID" value="OII72264.1"/>
    <property type="molecule type" value="Genomic_DNA"/>
</dbReference>
<dbReference type="Pfam" id="PF09736">
    <property type="entry name" value="Bud13"/>
    <property type="match status" value="1"/>
</dbReference>
<dbReference type="PANTHER" id="PTHR31809">
    <property type="entry name" value="BUD13 HOMOLOG"/>
    <property type="match status" value="1"/>
</dbReference>
<comment type="similarity">
    <text evidence="1">Belongs to the CWC26 family.</text>
</comment>
<evidence type="ECO:0008006" key="4">
    <source>
        <dbReference type="Google" id="ProtNLM"/>
    </source>
</evidence>
<dbReference type="GO" id="GO:0000398">
    <property type="term" value="P:mRNA splicing, via spliceosome"/>
    <property type="evidence" value="ECO:0007669"/>
    <property type="project" value="TreeGrafter"/>
</dbReference>
<dbReference type="GO" id="GO:0005684">
    <property type="term" value="C:U2-type spliceosomal complex"/>
    <property type="evidence" value="ECO:0007669"/>
    <property type="project" value="TreeGrafter"/>
</dbReference>
<dbReference type="RefSeq" id="XP_028873836.1">
    <property type="nucleotide sequence ID" value="XM_029018609.1"/>
</dbReference>
<dbReference type="GeneID" id="39978388"/>
<dbReference type="PANTHER" id="PTHR31809:SF0">
    <property type="entry name" value="BUD13 HOMOLOG"/>
    <property type="match status" value="1"/>
</dbReference>
<evidence type="ECO:0000313" key="3">
    <source>
        <dbReference type="Proteomes" id="UP000186176"/>
    </source>
</evidence>
<dbReference type="GO" id="GO:0070274">
    <property type="term" value="C:RES complex"/>
    <property type="evidence" value="ECO:0007669"/>
    <property type="project" value="TreeGrafter"/>
</dbReference>
<evidence type="ECO:0000313" key="2">
    <source>
        <dbReference type="EMBL" id="OII72264.1"/>
    </source>
</evidence>
<name>A0A1J4MDF5_9CRYT</name>
<protein>
    <recommendedName>
        <fullName evidence="4">Pre-mRNA-splicing factor CWC26</fullName>
    </recommendedName>
</protein>
<dbReference type="GO" id="GO:0003723">
    <property type="term" value="F:RNA binding"/>
    <property type="evidence" value="ECO:0007669"/>
    <property type="project" value="TreeGrafter"/>
</dbReference>
<dbReference type="InterPro" id="IPR018609">
    <property type="entry name" value="Bud13"/>
</dbReference>
<gene>
    <name evidence="2" type="ORF">cubi_01597</name>
</gene>
<organism evidence="2 3">
    <name type="scientific">Cryptosporidium ubiquitum</name>
    <dbReference type="NCBI Taxonomy" id="857276"/>
    <lineage>
        <taxon>Eukaryota</taxon>
        <taxon>Sar</taxon>
        <taxon>Alveolata</taxon>
        <taxon>Apicomplexa</taxon>
        <taxon>Conoidasida</taxon>
        <taxon>Coccidia</taxon>
        <taxon>Eucoccidiorida</taxon>
        <taxon>Eimeriorina</taxon>
        <taxon>Cryptosporidiidae</taxon>
        <taxon>Cryptosporidium</taxon>
    </lineage>
</organism>